<dbReference type="Proteomes" id="UP000631535">
    <property type="component" value="Unassembled WGS sequence"/>
</dbReference>
<dbReference type="PRINTS" id="PR00411">
    <property type="entry name" value="PNDRDTASEI"/>
</dbReference>
<dbReference type="PANTHER" id="PTHR10668">
    <property type="entry name" value="PHYTOENE DEHYDROGENASE"/>
    <property type="match status" value="1"/>
</dbReference>
<reference evidence="2" key="1">
    <citation type="journal article" date="2019" name="Int. J. Syst. Evol. Microbiol.">
        <title>The Global Catalogue of Microorganisms (GCM) 10K type strain sequencing project: providing services to taxonomists for standard genome sequencing and annotation.</title>
        <authorList>
            <consortium name="The Broad Institute Genomics Platform"/>
            <consortium name="The Broad Institute Genome Sequencing Center for Infectious Disease"/>
            <person name="Wu L."/>
            <person name="Ma J."/>
        </authorList>
    </citation>
    <scope>NUCLEOTIDE SEQUENCE [LARGE SCALE GENOMIC DNA]</scope>
    <source>
        <strain evidence="2">CGMCC 4.7178</strain>
    </source>
</reference>
<dbReference type="InterPro" id="IPR036188">
    <property type="entry name" value="FAD/NAD-bd_sf"/>
</dbReference>
<dbReference type="EMBL" id="BMMP01000020">
    <property type="protein sequence ID" value="GGO56359.1"/>
    <property type="molecule type" value="Genomic_DNA"/>
</dbReference>
<gene>
    <name evidence="1" type="ORF">GCM10012287_49760</name>
</gene>
<accession>A0ABQ2MQT0</accession>
<dbReference type="PANTHER" id="PTHR10668:SF105">
    <property type="entry name" value="DEHYDROGENASE-RELATED"/>
    <property type="match status" value="1"/>
</dbReference>
<dbReference type="Gene3D" id="3.50.50.60">
    <property type="entry name" value="FAD/NAD(P)-binding domain"/>
    <property type="match status" value="2"/>
</dbReference>
<dbReference type="RefSeq" id="WP_189039435.1">
    <property type="nucleotide sequence ID" value="NZ_BMMP01000020.1"/>
</dbReference>
<dbReference type="SUPFAM" id="SSF51905">
    <property type="entry name" value="FAD/NAD(P)-binding domain"/>
    <property type="match status" value="1"/>
</dbReference>
<keyword evidence="2" id="KW-1185">Reference proteome</keyword>
<proteinExistence type="predicted"/>
<organism evidence="1 2">
    <name type="scientific">Streptomyces daqingensis</name>
    <dbReference type="NCBI Taxonomy" id="1472640"/>
    <lineage>
        <taxon>Bacteria</taxon>
        <taxon>Bacillati</taxon>
        <taxon>Actinomycetota</taxon>
        <taxon>Actinomycetes</taxon>
        <taxon>Kitasatosporales</taxon>
        <taxon>Streptomycetaceae</taxon>
        <taxon>Streptomyces</taxon>
    </lineage>
</organism>
<name>A0ABQ2MQT0_9ACTN</name>
<evidence type="ECO:0000313" key="1">
    <source>
        <dbReference type="EMBL" id="GGO56359.1"/>
    </source>
</evidence>
<dbReference type="Pfam" id="PF13450">
    <property type="entry name" value="NAD_binding_8"/>
    <property type="match status" value="1"/>
</dbReference>
<comment type="caution">
    <text evidence="1">The sequence shown here is derived from an EMBL/GenBank/DDBJ whole genome shotgun (WGS) entry which is preliminary data.</text>
</comment>
<protein>
    <submittedName>
        <fullName evidence="1">Phytoene dehydrogenase</fullName>
    </submittedName>
</protein>
<evidence type="ECO:0000313" key="2">
    <source>
        <dbReference type="Proteomes" id="UP000631535"/>
    </source>
</evidence>
<sequence length="495" mass="52296">MTPDVAVVGTGPNGLAAAVTMARAGLRVELYEAAETVGGGLRGEAIFDSGIRHDVCSAVHPMAAASPFFREFQLPERGVELLNPPVAYAHALDDGRAGLAYGDLDTTCEVLGKDGPAWRRLMAPLLQHSTGLVDFFMSGQRSVPRDLLAPLLLAARLPAHGTRLGSRTGSPGGRLLGGFREDVAPALLAGVAAHAVGKLPSLASASVAMLLGHLAHGPGWPLPRGGSERIAEVMADDIRAHGGTFHTSTRVTDLRQFDGVRAVLLDTAPTQLLEMAGDRLPAGYARHLRRYLYGPGAAKADFLVSGPVPWTNPELGRAGTVHLGGTREAVARQENLTVRGERTDEPFVLLVDPAVTDPGRARDGKRPVWAYAHVPNGDPRDPVELLRTRIEKYAPGFSDTVLAARGIPASEYEKYNANYVGGDIGAGAMTLYQSVARPVPYLDPHRTPLPGVFLCSASTPPGPGVHGMSGYLAARSALRHRFGLREAPSLSPGRA</sequence>